<comment type="pathway">
    <text evidence="1 9">Cofactor biosynthesis; riboflavin biosynthesis; riboflavin from 2-hydroxy-3-oxobutyl phosphate and 5-amino-6-(D-ribitylamino)uracil: step 1/2.</text>
</comment>
<comment type="catalytic activity">
    <reaction evidence="7 9">
        <text>(2S)-2-hydroxy-3-oxobutyl phosphate + 5-amino-6-(D-ribitylamino)uracil = 6,7-dimethyl-8-(1-D-ribityl)lumazine + phosphate + 2 H2O + H(+)</text>
        <dbReference type="Rhea" id="RHEA:26152"/>
        <dbReference type="ChEBI" id="CHEBI:15377"/>
        <dbReference type="ChEBI" id="CHEBI:15378"/>
        <dbReference type="ChEBI" id="CHEBI:15934"/>
        <dbReference type="ChEBI" id="CHEBI:43474"/>
        <dbReference type="ChEBI" id="CHEBI:58201"/>
        <dbReference type="ChEBI" id="CHEBI:58830"/>
        <dbReference type="EC" id="2.5.1.78"/>
    </reaction>
</comment>
<dbReference type="PANTHER" id="PTHR21058">
    <property type="entry name" value="6,7-DIMETHYL-8-RIBITYLLUMAZINE SYNTHASE DMRL SYNTHASE LUMAZINE SYNTHASE"/>
    <property type="match status" value="1"/>
</dbReference>
<dbReference type="GO" id="GO:0000906">
    <property type="term" value="F:6,7-dimethyl-8-ribityllumazine synthase activity"/>
    <property type="evidence" value="ECO:0007669"/>
    <property type="project" value="UniProtKB-EC"/>
</dbReference>
<evidence type="ECO:0000256" key="3">
    <source>
        <dbReference type="ARBA" id="ARBA00011255"/>
    </source>
</evidence>
<evidence type="ECO:0000313" key="11">
    <source>
        <dbReference type="EMBL" id="KXN65009.1"/>
    </source>
</evidence>
<feature type="compositionally biased region" description="Polar residues" evidence="10">
    <location>
        <begin position="285"/>
        <end position="298"/>
    </location>
</feature>
<protein>
    <recommendedName>
        <fullName evidence="8 9">6,7-dimethyl-8-ribityllumazine synthase</fullName>
        <shortName evidence="9">DMRL synthase</shortName>
        <ecNumber evidence="4 9">2.5.1.78</ecNumber>
    </recommendedName>
</protein>
<dbReference type="HAMAP" id="MF_00178">
    <property type="entry name" value="Lumazine_synth"/>
    <property type="match status" value="1"/>
</dbReference>
<keyword evidence="5 9" id="KW-0686">Riboflavin biosynthesis</keyword>
<reference evidence="11 12" key="1">
    <citation type="journal article" date="2015" name="Genome Biol. Evol.">
        <title>Phylogenomic analyses indicate that early fungi evolved digesting cell walls of algal ancestors of land plants.</title>
        <authorList>
            <person name="Chang Y."/>
            <person name="Wang S."/>
            <person name="Sekimoto S."/>
            <person name="Aerts A.L."/>
            <person name="Choi C."/>
            <person name="Clum A."/>
            <person name="LaButti K.M."/>
            <person name="Lindquist E.A."/>
            <person name="Yee Ngan C."/>
            <person name="Ohm R.A."/>
            <person name="Salamov A.A."/>
            <person name="Grigoriev I.V."/>
            <person name="Spatafora J.W."/>
            <person name="Berbee M.L."/>
        </authorList>
    </citation>
    <scope>NUCLEOTIDE SEQUENCE [LARGE SCALE GENOMIC DNA]</scope>
    <source>
        <strain evidence="11 12">NRRL 28638</strain>
    </source>
</reference>
<keyword evidence="12" id="KW-1185">Reference proteome</keyword>
<evidence type="ECO:0000256" key="9">
    <source>
        <dbReference type="RuleBase" id="RU003795"/>
    </source>
</evidence>
<comment type="function">
    <text evidence="9">Catalyzes the formation of 6,7-dimethyl-8-ribityllumazine by condensation of 5-amino-6-(D-ribitylamino)uracil with 3,4-dihydroxy-2-butanone 4-phosphate. This is the penultimate step in the biosynthesis of riboflavin.</text>
</comment>
<dbReference type="EMBL" id="KQ965020">
    <property type="protein sequence ID" value="KXN65009.1"/>
    <property type="molecule type" value="Genomic_DNA"/>
</dbReference>
<dbReference type="Proteomes" id="UP000070444">
    <property type="component" value="Unassembled WGS sequence"/>
</dbReference>
<gene>
    <name evidence="11" type="ORF">CONCODRAFT_13563</name>
</gene>
<comment type="subunit">
    <text evidence="3">Homopentamer.</text>
</comment>
<dbReference type="OrthoDB" id="2965at2759"/>
<evidence type="ECO:0000256" key="4">
    <source>
        <dbReference type="ARBA" id="ARBA00012664"/>
    </source>
</evidence>
<evidence type="ECO:0000256" key="7">
    <source>
        <dbReference type="ARBA" id="ARBA00048785"/>
    </source>
</evidence>
<dbReference type="GO" id="GO:0005758">
    <property type="term" value="C:mitochondrial intermembrane space"/>
    <property type="evidence" value="ECO:0007669"/>
    <property type="project" value="TreeGrafter"/>
</dbReference>
<dbReference type="InterPro" id="IPR034964">
    <property type="entry name" value="LS"/>
</dbReference>
<evidence type="ECO:0000256" key="1">
    <source>
        <dbReference type="ARBA" id="ARBA00004917"/>
    </source>
</evidence>
<evidence type="ECO:0000313" key="12">
    <source>
        <dbReference type="Proteomes" id="UP000070444"/>
    </source>
</evidence>
<dbReference type="PANTHER" id="PTHR21058:SF0">
    <property type="entry name" value="6,7-DIMETHYL-8-RIBITYLLUMAZINE SYNTHASE"/>
    <property type="match status" value="1"/>
</dbReference>
<dbReference type="FunFam" id="3.40.50.960:FF:000007">
    <property type="entry name" value="6,7-dimethyl-8-ribityllumazine synthase"/>
    <property type="match status" value="1"/>
</dbReference>
<comment type="similarity">
    <text evidence="2 9">Belongs to the DMRL synthase family.</text>
</comment>
<dbReference type="STRING" id="796925.A0A137NQH5"/>
<dbReference type="UniPathway" id="UPA00275">
    <property type="reaction ID" value="UER00404"/>
</dbReference>
<dbReference type="InterPro" id="IPR002180">
    <property type="entry name" value="LS/RS"/>
</dbReference>
<feature type="compositionally biased region" description="Acidic residues" evidence="10">
    <location>
        <begin position="260"/>
        <end position="269"/>
    </location>
</feature>
<dbReference type="Gene3D" id="3.40.50.960">
    <property type="entry name" value="Lumazine/riboflavin synthase"/>
    <property type="match status" value="2"/>
</dbReference>
<proteinExistence type="inferred from homology"/>
<dbReference type="NCBIfam" id="TIGR00114">
    <property type="entry name" value="lumazine-synth"/>
    <property type="match status" value="1"/>
</dbReference>
<accession>A0A137NQH5</accession>
<evidence type="ECO:0000256" key="2">
    <source>
        <dbReference type="ARBA" id="ARBA00007424"/>
    </source>
</evidence>
<evidence type="ECO:0000256" key="6">
    <source>
        <dbReference type="ARBA" id="ARBA00022679"/>
    </source>
</evidence>
<sequence length="298" mass="33007">MSEFKKGLPKLSQSLDGSELRVLIIHARWNKDIIDKLVEGCEIKLRELGVKEENIEYKSVPGSFELPFAAKRLIQKSKQDTSKRAYDAVICIGVLIKGSTMHFEYICESVSQGIMDTGLETEVPVIFGVLTCLTDDQAKIRAGIEVGGDPGHNHGLDWGAAAVEMALLVNILDKQLSLQLAVFPLSRFPQATATHLGNRKLLTIAKTDKNAFGGNAPVIDTEYGIFVENLGEFFKFNLKDGVERERVEKIMEEQKKLEEEDKMDIESDIGEGSYEDASSKHIAATVSTPTSKTTMNKR</sequence>
<dbReference type="CDD" id="cd09209">
    <property type="entry name" value="Lumazine_synthase-I"/>
    <property type="match status" value="1"/>
</dbReference>
<feature type="region of interest" description="Disordered" evidence="10">
    <location>
        <begin position="252"/>
        <end position="298"/>
    </location>
</feature>
<dbReference type="AlphaFoldDB" id="A0A137NQH5"/>
<dbReference type="SUPFAM" id="SSF52121">
    <property type="entry name" value="Lumazine synthase"/>
    <property type="match status" value="1"/>
</dbReference>
<name>A0A137NQH5_CONC2</name>
<evidence type="ECO:0000256" key="5">
    <source>
        <dbReference type="ARBA" id="ARBA00022619"/>
    </source>
</evidence>
<evidence type="ECO:0000256" key="8">
    <source>
        <dbReference type="ARBA" id="ARBA00072606"/>
    </source>
</evidence>
<dbReference type="GO" id="GO:0009231">
    <property type="term" value="P:riboflavin biosynthetic process"/>
    <property type="evidence" value="ECO:0007669"/>
    <property type="project" value="UniProtKB-UniPathway"/>
</dbReference>
<organism evidence="11 12">
    <name type="scientific">Conidiobolus coronatus (strain ATCC 28846 / CBS 209.66 / NRRL 28638)</name>
    <name type="common">Delacroixia coronata</name>
    <dbReference type="NCBI Taxonomy" id="796925"/>
    <lineage>
        <taxon>Eukaryota</taxon>
        <taxon>Fungi</taxon>
        <taxon>Fungi incertae sedis</taxon>
        <taxon>Zoopagomycota</taxon>
        <taxon>Entomophthoromycotina</taxon>
        <taxon>Entomophthoromycetes</taxon>
        <taxon>Entomophthorales</taxon>
        <taxon>Ancylistaceae</taxon>
        <taxon>Conidiobolus</taxon>
    </lineage>
</organism>
<evidence type="ECO:0000256" key="10">
    <source>
        <dbReference type="SAM" id="MobiDB-lite"/>
    </source>
</evidence>
<dbReference type="EC" id="2.5.1.78" evidence="4 9"/>
<dbReference type="Pfam" id="PF00885">
    <property type="entry name" value="DMRL_synthase"/>
    <property type="match status" value="1"/>
</dbReference>
<keyword evidence="6 9" id="KW-0808">Transferase</keyword>
<dbReference type="InterPro" id="IPR036467">
    <property type="entry name" value="LS/RS_sf"/>
</dbReference>
<dbReference type="GO" id="GO:0009349">
    <property type="term" value="C:riboflavin synthase complex"/>
    <property type="evidence" value="ECO:0007669"/>
    <property type="project" value="UniProtKB-UniRule"/>
</dbReference>